<dbReference type="PANTHER" id="PTHR10913:SF45">
    <property type="entry name" value="FOLLISTATIN, ISOFORM A-RELATED"/>
    <property type="match status" value="1"/>
</dbReference>
<gene>
    <name evidence="5" type="primary">HSPG2</name>
    <name evidence="5" type="ORF">PHYBOEH_007436</name>
</gene>
<accession>A0A8T1WBS1</accession>
<dbReference type="PANTHER" id="PTHR10913">
    <property type="entry name" value="FOLLISTATIN-RELATED"/>
    <property type="match status" value="1"/>
</dbReference>
<dbReference type="Pfam" id="PF07648">
    <property type="entry name" value="Kazal_2"/>
    <property type="match status" value="1"/>
</dbReference>
<dbReference type="GO" id="GO:0030154">
    <property type="term" value="P:cell differentiation"/>
    <property type="evidence" value="ECO:0007669"/>
    <property type="project" value="TreeGrafter"/>
</dbReference>
<dbReference type="Pfam" id="PF00050">
    <property type="entry name" value="Kazal_1"/>
    <property type="match status" value="1"/>
</dbReference>
<evidence type="ECO:0000259" key="4">
    <source>
        <dbReference type="PROSITE" id="PS51465"/>
    </source>
</evidence>
<feature type="domain" description="Kazal-like" evidence="4">
    <location>
        <begin position="60"/>
        <end position="114"/>
    </location>
</feature>
<evidence type="ECO:0000313" key="6">
    <source>
        <dbReference type="Proteomes" id="UP000693981"/>
    </source>
</evidence>
<dbReference type="GO" id="GO:0005576">
    <property type="term" value="C:extracellular region"/>
    <property type="evidence" value="ECO:0007669"/>
    <property type="project" value="TreeGrafter"/>
</dbReference>
<dbReference type="InterPro" id="IPR002350">
    <property type="entry name" value="Kazal_dom"/>
</dbReference>
<evidence type="ECO:0000313" key="5">
    <source>
        <dbReference type="EMBL" id="KAG7389503.1"/>
    </source>
</evidence>
<keyword evidence="3" id="KW-1015">Disulfide bond</keyword>
<dbReference type="SMART" id="SM00280">
    <property type="entry name" value="KAZAL"/>
    <property type="match status" value="2"/>
</dbReference>
<evidence type="ECO:0000256" key="2">
    <source>
        <dbReference type="ARBA" id="ARBA00022900"/>
    </source>
</evidence>
<dbReference type="EMBL" id="JAGDFL010000408">
    <property type="protein sequence ID" value="KAG7389503.1"/>
    <property type="molecule type" value="Genomic_DNA"/>
</dbReference>
<evidence type="ECO:0000256" key="1">
    <source>
        <dbReference type="ARBA" id="ARBA00022690"/>
    </source>
</evidence>
<proteinExistence type="predicted"/>
<keyword evidence="6" id="KW-1185">Reference proteome</keyword>
<sequence length="140" mass="15120">MCERVYDPICGSDGITYANMCLLEYAACRHPGIRLFGEGKCPPHMQAIRGVSNPSSSNNNYAEDACIPGPCPYTYAPVCGSDGLTHDNLCLFANARCEHPQHALNVVHDGECDADTELTCETMTCQSQNPAFLMGVSLTI</sequence>
<name>A0A8T1WBS1_9STRA</name>
<keyword evidence="1" id="KW-0646">Protease inhibitor</keyword>
<dbReference type="Proteomes" id="UP000693981">
    <property type="component" value="Unassembled WGS sequence"/>
</dbReference>
<comment type="caution">
    <text evidence="5">The sequence shown here is derived from an EMBL/GenBank/DDBJ whole genome shotgun (WGS) entry which is preliminary data.</text>
</comment>
<feature type="domain" description="Kazal-like" evidence="4">
    <location>
        <begin position="1"/>
        <end position="43"/>
    </location>
</feature>
<dbReference type="OrthoDB" id="192611at2759"/>
<protein>
    <submittedName>
        <fullName evidence="5">Basement membrane-specific heparan sulfate proteoglycan core protein</fullName>
    </submittedName>
</protein>
<evidence type="ECO:0000256" key="3">
    <source>
        <dbReference type="ARBA" id="ARBA00023157"/>
    </source>
</evidence>
<dbReference type="CDD" id="cd00104">
    <property type="entry name" value="KAZAL_FS"/>
    <property type="match status" value="2"/>
</dbReference>
<dbReference type="AlphaFoldDB" id="A0A8T1WBS1"/>
<dbReference type="PROSITE" id="PS51465">
    <property type="entry name" value="KAZAL_2"/>
    <property type="match status" value="2"/>
</dbReference>
<dbReference type="InterPro" id="IPR050653">
    <property type="entry name" value="Prot_Inhib_GrowthFact_Antg"/>
</dbReference>
<organism evidence="5 6">
    <name type="scientific">Phytophthora boehmeriae</name>
    <dbReference type="NCBI Taxonomy" id="109152"/>
    <lineage>
        <taxon>Eukaryota</taxon>
        <taxon>Sar</taxon>
        <taxon>Stramenopiles</taxon>
        <taxon>Oomycota</taxon>
        <taxon>Peronosporomycetes</taxon>
        <taxon>Peronosporales</taxon>
        <taxon>Peronosporaceae</taxon>
        <taxon>Phytophthora</taxon>
    </lineage>
</organism>
<reference evidence="5" key="1">
    <citation type="submission" date="2021-02" db="EMBL/GenBank/DDBJ databases">
        <authorList>
            <person name="Palmer J.M."/>
        </authorList>
    </citation>
    <scope>NUCLEOTIDE SEQUENCE</scope>
    <source>
        <strain evidence="5">SCRP23</strain>
    </source>
</reference>
<keyword evidence="2" id="KW-0722">Serine protease inhibitor</keyword>